<evidence type="ECO:0000313" key="1">
    <source>
        <dbReference type="EMBL" id="KAF3946901.1"/>
    </source>
</evidence>
<keyword evidence="2" id="KW-1185">Reference proteome</keyword>
<name>A0A8J4VFI3_9ROSI</name>
<sequence length="76" mass="8451">MQNLGSENHKLEVCMKVLCLRAYEPDKTVQALSSFSKQAILGPSFSFVNFITGPNPSITGTSSYQKKKKKSRHFGL</sequence>
<gene>
    <name evidence="1" type="ORF">CMV_026885</name>
</gene>
<protein>
    <submittedName>
        <fullName evidence="1">Uncharacterized protein</fullName>
    </submittedName>
</protein>
<reference evidence="1" key="1">
    <citation type="submission" date="2020-03" db="EMBL/GenBank/DDBJ databases">
        <title>Castanea mollissima Vanexum genome sequencing.</title>
        <authorList>
            <person name="Staton M."/>
        </authorList>
    </citation>
    <scope>NUCLEOTIDE SEQUENCE</scope>
    <source>
        <tissue evidence="1">Leaf</tissue>
    </source>
</reference>
<proteinExistence type="predicted"/>
<dbReference type="EMBL" id="JRKL02008447">
    <property type="protein sequence ID" value="KAF3946901.1"/>
    <property type="molecule type" value="Genomic_DNA"/>
</dbReference>
<accession>A0A8J4VFI3</accession>
<comment type="caution">
    <text evidence="1">The sequence shown here is derived from an EMBL/GenBank/DDBJ whole genome shotgun (WGS) entry which is preliminary data.</text>
</comment>
<dbReference type="AlphaFoldDB" id="A0A8J4VFI3"/>
<dbReference type="Proteomes" id="UP000737018">
    <property type="component" value="Unassembled WGS sequence"/>
</dbReference>
<organism evidence="1 2">
    <name type="scientific">Castanea mollissima</name>
    <name type="common">Chinese chestnut</name>
    <dbReference type="NCBI Taxonomy" id="60419"/>
    <lineage>
        <taxon>Eukaryota</taxon>
        <taxon>Viridiplantae</taxon>
        <taxon>Streptophyta</taxon>
        <taxon>Embryophyta</taxon>
        <taxon>Tracheophyta</taxon>
        <taxon>Spermatophyta</taxon>
        <taxon>Magnoliopsida</taxon>
        <taxon>eudicotyledons</taxon>
        <taxon>Gunneridae</taxon>
        <taxon>Pentapetalae</taxon>
        <taxon>rosids</taxon>
        <taxon>fabids</taxon>
        <taxon>Fagales</taxon>
        <taxon>Fagaceae</taxon>
        <taxon>Castanea</taxon>
    </lineage>
</organism>
<evidence type="ECO:0000313" key="2">
    <source>
        <dbReference type="Proteomes" id="UP000737018"/>
    </source>
</evidence>
<dbReference type="OrthoDB" id="10310910at2759"/>